<evidence type="ECO:0000313" key="4">
    <source>
        <dbReference type="Proteomes" id="UP001165586"/>
    </source>
</evidence>
<keyword evidence="1" id="KW-0812">Transmembrane</keyword>
<keyword evidence="1" id="KW-0472">Membrane</keyword>
<dbReference type="Pfam" id="PF13559">
    <property type="entry name" value="DUF4129"/>
    <property type="match status" value="1"/>
</dbReference>
<dbReference type="Proteomes" id="UP001165586">
    <property type="component" value="Unassembled WGS sequence"/>
</dbReference>
<keyword evidence="1" id="KW-1133">Transmembrane helix</keyword>
<reference evidence="3" key="1">
    <citation type="submission" date="2022-08" db="EMBL/GenBank/DDBJ databases">
        <authorList>
            <person name="Deng Y."/>
            <person name="Han X.-F."/>
            <person name="Zhang Y.-Q."/>
        </authorList>
    </citation>
    <scope>NUCLEOTIDE SEQUENCE</scope>
    <source>
        <strain evidence="3">CPCC 203386</strain>
    </source>
</reference>
<feature type="transmembrane region" description="Helical" evidence="1">
    <location>
        <begin position="72"/>
        <end position="93"/>
    </location>
</feature>
<sequence length="230" mass="24804">MTAAASIASLAARLPTDIPVDPDADQAREWLTNELGKPQYQAARPTWFDLVSQAIGDWLASLRLPSGEGLGALVPLIVVLVLVALVVVAFLVFGRPRLNRRSQVATGALFGADDTRSAAELRASAARAAGDGDFTTAIEEAFRALARQLAERTIVMTAPGTTARDFAQRAGVAFPAASAELIACAMLFDGVRYLDRRGTREEFDRVTTLDRRLQAERPVALDRIESEVVR</sequence>
<dbReference type="InterPro" id="IPR025403">
    <property type="entry name" value="TgpA-like_C"/>
</dbReference>
<evidence type="ECO:0000256" key="1">
    <source>
        <dbReference type="SAM" id="Phobius"/>
    </source>
</evidence>
<gene>
    <name evidence="3" type="ORF">N1032_14395</name>
</gene>
<protein>
    <submittedName>
        <fullName evidence="3">DUF4129 domain-containing protein</fullName>
    </submittedName>
</protein>
<keyword evidence="4" id="KW-1185">Reference proteome</keyword>
<dbReference type="RefSeq" id="WP_259539844.1">
    <property type="nucleotide sequence ID" value="NZ_JANLCJ010000005.1"/>
</dbReference>
<proteinExistence type="predicted"/>
<comment type="caution">
    <text evidence="3">The sequence shown here is derived from an EMBL/GenBank/DDBJ whole genome shotgun (WGS) entry which is preliminary data.</text>
</comment>
<evidence type="ECO:0000259" key="2">
    <source>
        <dbReference type="Pfam" id="PF13559"/>
    </source>
</evidence>
<organism evidence="3 4">
    <name type="scientific">Herbiconiux daphne</name>
    <dbReference type="NCBI Taxonomy" id="2970914"/>
    <lineage>
        <taxon>Bacteria</taxon>
        <taxon>Bacillati</taxon>
        <taxon>Actinomycetota</taxon>
        <taxon>Actinomycetes</taxon>
        <taxon>Micrococcales</taxon>
        <taxon>Microbacteriaceae</taxon>
        <taxon>Herbiconiux</taxon>
    </lineage>
</organism>
<name>A0ABT2H4R2_9MICO</name>
<evidence type="ECO:0000313" key="3">
    <source>
        <dbReference type="EMBL" id="MCS5734932.1"/>
    </source>
</evidence>
<accession>A0ABT2H4R2</accession>
<feature type="domain" description="Protein-glutamine gamma-glutamyltransferase-like C-terminal" evidence="2">
    <location>
        <begin position="141"/>
        <end position="211"/>
    </location>
</feature>
<dbReference type="EMBL" id="JANLCJ010000005">
    <property type="protein sequence ID" value="MCS5734932.1"/>
    <property type="molecule type" value="Genomic_DNA"/>
</dbReference>